<organism evidence="4 5">
    <name type="scientific">Paenibacillus nasutitermitis</name>
    <dbReference type="NCBI Taxonomy" id="1652958"/>
    <lineage>
        <taxon>Bacteria</taxon>
        <taxon>Bacillati</taxon>
        <taxon>Bacillota</taxon>
        <taxon>Bacilli</taxon>
        <taxon>Bacillales</taxon>
        <taxon>Paenibacillaceae</taxon>
        <taxon>Paenibacillus</taxon>
    </lineage>
</organism>
<dbReference type="Proteomes" id="UP000612456">
    <property type="component" value="Unassembled WGS sequence"/>
</dbReference>
<dbReference type="PROSITE" id="PS50977">
    <property type="entry name" value="HTH_TETR_2"/>
    <property type="match status" value="1"/>
</dbReference>
<proteinExistence type="predicted"/>
<dbReference type="EMBL" id="BMHP01000003">
    <property type="protein sequence ID" value="GGD78159.1"/>
    <property type="molecule type" value="Genomic_DNA"/>
</dbReference>
<keyword evidence="5" id="KW-1185">Reference proteome</keyword>
<evidence type="ECO:0000256" key="1">
    <source>
        <dbReference type="ARBA" id="ARBA00023125"/>
    </source>
</evidence>
<dbReference type="PRINTS" id="PR00455">
    <property type="entry name" value="HTHTETR"/>
</dbReference>
<dbReference type="Gene3D" id="1.10.357.10">
    <property type="entry name" value="Tetracycline Repressor, domain 2"/>
    <property type="match status" value="1"/>
</dbReference>
<dbReference type="AlphaFoldDB" id="A0A916Z7G5"/>
<evidence type="ECO:0000313" key="5">
    <source>
        <dbReference type="Proteomes" id="UP000612456"/>
    </source>
</evidence>
<reference evidence="4" key="2">
    <citation type="submission" date="2020-09" db="EMBL/GenBank/DDBJ databases">
        <authorList>
            <person name="Sun Q."/>
            <person name="Zhou Y."/>
        </authorList>
    </citation>
    <scope>NUCLEOTIDE SEQUENCE</scope>
    <source>
        <strain evidence="4">CGMCC 1.15178</strain>
    </source>
</reference>
<protein>
    <submittedName>
        <fullName evidence="4">TetR family transcriptional regulator</fullName>
    </submittedName>
</protein>
<dbReference type="InterPro" id="IPR009057">
    <property type="entry name" value="Homeodomain-like_sf"/>
</dbReference>
<sequence length="197" mass="22306">MKKNKAETNETIRKLIEIARTHFTEYGYADAALESIVHEAQLTRGAVYHHFRNKKGLFRIVFESAHQAVAERVEQEASKSGDVWEQLEIGCCAFVAAAVENQNKRIMLIDGPAVLGWEVWRSLDEKNSMRSLREQLLVMKQKGFLKPVSIDAMTHLISGALNEITLWNAHNPDHPQALEETKAVISLLLEGFRSQNP</sequence>
<name>A0A916Z7G5_9BACL</name>
<dbReference type="InterPro" id="IPR001647">
    <property type="entry name" value="HTH_TetR"/>
</dbReference>
<evidence type="ECO:0000313" key="4">
    <source>
        <dbReference type="EMBL" id="GGD78159.1"/>
    </source>
</evidence>
<keyword evidence="1 2" id="KW-0238">DNA-binding</keyword>
<dbReference type="Pfam" id="PF00440">
    <property type="entry name" value="TetR_N"/>
    <property type="match status" value="1"/>
</dbReference>
<reference evidence="4" key="1">
    <citation type="journal article" date="2014" name="Int. J. Syst. Evol. Microbiol.">
        <title>Complete genome sequence of Corynebacterium casei LMG S-19264T (=DSM 44701T), isolated from a smear-ripened cheese.</title>
        <authorList>
            <consortium name="US DOE Joint Genome Institute (JGI-PGF)"/>
            <person name="Walter F."/>
            <person name="Albersmeier A."/>
            <person name="Kalinowski J."/>
            <person name="Ruckert C."/>
        </authorList>
    </citation>
    <scope>NUCLEOTIDE SEQUENCE</scope>
    <source>
        <strain evidence="4">CGMCC 1.15178</strain>
    </source>
</reference>
<dbReference type="RefSeq" id="WP_188994253.1">
    <property type="nucleotide sequence ID" value="NZ_BMHP01000003.1"/>
</dbReference>
<dbReference type="SUPFAM" id="SSF46689">
    <property type="entry name" value="Homeodomain-like"/>
    <property type="match status" value="1"/>
</dbReference>
<dbReference type="PANTHER" id="PTHR43479:SF11">
    <property type="entry name" value="ACREF_ENVCD OPERON REPRESSOR-RELATED"/>
    <property type="match status" value="1"/>
</dbReference>
<feature type="domain" description="HTH tetR-type" evidence="3">
    <location>
        <begin position="9"/>
        <end position="69"/>
    </location>
</feature>
<dbReference type="GO" id="GO:0003677">
    <property type="term" value="F:DNA binding"/>
    <property type="evidence" value="ECO:0007669"/>
    <property type="project" value="UniProtKB-UniRule"/>
</dbReference>
<evidence type="ECO:0000259" key="3">
    <source>
        <dbReference type="PROSITE" id="PS50977"/>
    </source>
</evidence>
<feature type="DNA-binding region" description="H-T-H motif" evidence="2">
    <location>
        <begin position="32"/>
        <end position="51"/>
    </location>
</feature>
<dbReference type="PANTHER" id="PTHR43479">
    <property type="entry name" value="ACREF/ENVCD OPERON REPRESSOR-RELATED"/>
    <property type="match status" value="1"/>
</dbReference>
<gene>
    <name evidence="4" type="ORF">GCM10010911_40220</name>
</gene>
<evidence type="ECO:0000256" key="2">
    <source>
        <dbReference type="PROSITE-ProRule" id="PRU00335"/>
    </source>
</evidence>
<dbReference type="InterPro" id="IPR050624">
    <property type="entry name" value="HTH-type_Tx_Regulator"/>
</dbReference>
<comment type="caution">
    <text evidence="4">The sequence shown here is derived from an EMBL/GenBank/DDBJ whole genome shotgun (WGS) entry which is preliminary data.</text>
</comment>
<accession>A0A916Z7G5</accession>
<dbReference type="InterPro" id="IPR049484">
    <property type="entry name" value="Rv0078-like_C"/>
</dbReference>
<dbReference type="Pfam" id="PF21351">
    <property type="entry name" value="TetR_C_41"/>
    <property type="match status" value="1"/>
</dbReference>